<keyword evidence="3" id="KW-1185">Reference proteome</keyword>
<name>A0A9R0DQT0_SPOFR</name>
<dbReference type="Gene3D" id="3.30.420.10">
    <property type="entry name" value="Ribonuclease H-like superfamily/Ribonuclease H"/>
    <property type="match status" value="1"/>
</dbReference>
<dbReference type="PANTHER" id="PTHR47331:SF5">
    <property type="entry name" value="RIBONUCLEASE H"/>
    <property type="match status" value="1"/>
</dbReference>
<evidence type="ECO:0000256" key="1">
    <source>
        <dbReference type="SAM" id="MobiDB-lite"/>
    </source>
</evidence>
<dbReference type="Pfam" id="PF18701">
    <property type="entry name" value="DUF5641"/>
    <property type="match status" value="1"/>
</dbReference>
<dbReference type="PANTHER" id="PTHR47331">
    <property type="entry name" value="PHD-TYPE DOMAIN-CONTAINING PROTEIN"/>
    <property type="match status" value="1"/>
</dbReference>
<protein>
    <submittedName>
        <fullName evidence="4">Uncharacterized protein LOC118281436</fullName>
    </submittedName>
</protein>
<dbReference type="InterPro" id="IPR008042">
    <property type="entry name" value="Retrotrans_Pao"/>
</dbReference>
<dbReference type="CDD" id="cd00303">
    <property type="entry name" value="retropepsin_like"/>
    <property type="match status" value="1"/>
</dbReference>
<organism evidence="3 4">
    <name type="scientific">Spodoptera frugiperda</name>
    <name type="common">Fall armyworm</name>
    <dbReference type="NCBI Taxonomy" id="7108"/>
    <lineage>
        <taxon>Eukaryota</taxon>
        <taxon>Metazoa</taxon>
        <taxon>Ecdysozoa</taxon>
        <taxon>Arthropoda</taxon>
        <taxon>Hexapoda</taxon>
        <taxon>Insecta</taxon>
        <taxon>Pterygota</taxon>
        <taxon>Neoptera</taxon>
        <taxon>Endopterygota</taxon>
        <taxon>Lepidoptera</taxon>
        <taxon>Glossata</taxon>
        <taxon>Ditrysia</taxon>
        <taxon>Noctuoidea</taxon>
        <taxon>Noctuidae</taxon>
        <taxon>Amphipyrinae</taxon>
        <taxon>Spodoptera</taxon>
    </lineage>
</organism>
<dbReference type="OrthoDB" id="5984724at2759"/>
<dbReference type="Gene3D" id="2.40.70.10">
    <property type="entry name" value="Acid Proteases"/>
    <property type="match status" value="1"/>
</dbReference>
<evidence type="ECO:0000313" key="4">
    <source>
        <dbReference type="RefSeq" id="XP_050551652.1"/>
    </source>
</evidence>
<dbReference type="InterPro" id="IPR001584">
    <property type="entry name" value="Integrase_cat-core"/>
</dbReference>
<accession>A0A9R0DQT0</accession>
<dbReference type="GO" id="GO:0003676">
    <property type="term" value="F:nucleic acid binding"/>
    <property type="evidence" value="ECO:0007669"/>
    <property type="project" value="InterPro"/>
</dbReference>
<dbReference type="PROSITE" id="PS50994">
    <property type="entry name" value="INTEGRASE"/>
    <property type="match status" value="1"/>
</dbReference>
<dbReference type="Pfam" id="PF05380">
    <property type="entry name" value="Peptidase_A17"/>
    <property type="match status" value="1"/>
</dbReference>
<dbReference type="InterPro" id="IPR036397">
    <property type="entry name" value="RNaseH_sf"/>
</dbReference>
<dbReference type="SUPFAM" id="SSF56672">
    <property type="entry name" value="DNA/RNA polymerases"/>
    <property type="match status" value="1"/>
</dbReference>
<feature type="region of interest" description="Disordered" evidence="1">
    <location>
        <begin position="416"/>
        <end position="452"/>
    </location>
</feature>
<dbReference type="Proteomes" id="UP000829999">
    <property type="component" value="Chromosome 9"/>
</dbReference>
<reference evidence="4" key="1">
    <citation type="submission" date="2025-08" db="UniProtKB">
        <authorList>
            <consortium name="RefSeq"/>
        </authorList>
    </citation>
    <scope>IDENTIFICATION</scope>
    <source>
        <tissue evidence="4">Whole larval tissue</tissue>
    </source>
</reference>
<dbReference type="InterPro" id="IPR005312">
    <property type="entry name" value="DUF1759"/>
</dbReference>
<dbReference type="Pfam" id="PF17921">
    <property type="entry name" value="Integrase_H2C2"/>
    <property type="match status" value="1"/>
</dbReference>
<dbReference type="GeneID" id="118281436"/>
<gene>
    <name evidence="4" type="primary">LOC118281436</name>
</gene>
<dbReference type="GO" id="GO:0015074">
    <property type="term" value="P:DNA integration"/>
    <property type="evidence" value="ECO:0007669"/>
    <property type="project" value="InterPro"/>
</dbReference>
<evidence type="ECO:0000259" key="2">
    <source>
        <dbReference type="PROSITE" id="PS50994"/>
    </source>
</evidence>
<proteinExistence type="predicted"/>
<dbReference type="Pfam" id="PF03564">
    <property type="entry name" value="DUF1759"/>
    <property type="match status" value="1"/>
</dbReference>
<dbReference type="SUPFAM" id="SSF53098">
    <property type="entry name" value="Ribonuclease H-like"/>
    <property type="match status" value="1"/>
</dbReference>
<dbReference type="InterPro" id="IPR043502">
    <property type="entry name" value="DNA/RNA_pol_sf"/>
</dbReference>
<dbReference type="GO" id="GO:0071897">
    <property type="term" value="P:DNA biosynthetic process"/>
    <property type="evidence" value="ECO:0007669"/>
    <property type="project" value="UniProtKB-ARBA"/>
</dbReference>
<dbReference type="GO" id="GO:0042575">
    <property type="term" value="C:DNA polymerase complex"/>
    <property type="evidence" value="ECO:0007669"/>
    <property type="project" value="UniProtKB-ARBA"/>
</dbReference>
<dbReference type="InterPro" id="IPR041588">
    <property type="entry name" value="Integrase_H2C2"/>
</dbReference>
<dbReference type="InterPro" id="IPR021109">
    <property type="entry name" value="Peptidase_aspartic_dom_sf"/>
</dbReference>
<dbReference type="RefSeq" id="XP_050551652.1">
    <property type="nucleotide sequence ID" value="XM_050695695.1"/>
</dbReference>
<feature type="domain" description="Integrase catalytic" evidence="2">
    <location>
        <begin position="1448"/>
        <end position="1638"/>
    </location>
</feature>
<evidence type="ECO:0000313" key="3">
    <source>
        <dbReference type="Proteomes" id="UP000829999"/>
    </source>
</evidence>
<feature type="compositionally biased region" description="Basic and acidic residues" evidence="1">
    <location>
        <begin position="416"/>
        <end position="440"/>
    </location>
</feature>
<dbReference type="InterPro" id="IPR012337">
    <property type="entry name" value="RNaseH-like_sf"/>
</dbReference>
<dbReference type="InterPro" id="IPR040676">
    <property type="entry name" value="DUF5641"/>
</dbReference>
<sequence length="1756" mass="201107">MTSPTQEQSKYLSTLEDVANMIRKAQINMKKCPKQRLTAGYVKARIKAIEEDWDVFKQTHSSLMKCTPREQRGILPYFLNEEYFTYEEMYLCLHADLSDLLTNLEAQQRSLESSNMSASSHEGQLPFAKLPRIQLPTFTGRYEEWPTYKDIFTALVHNTSISDVRKLHYLKTSVAGEAETLLRHIQITESNYAMAWELLERRFGNKKMIVSSVLKKFCCQKKITNPSATQIKALLDNSVECINSLNNMNINTATWDPIIVFLVAQKLDSDTLRCWEEEAYKENSDELSTWVALKRFLESKFRTLELIAPTTSTVAKEKTQGHKTYHVVAKDAENAKGDSAFTNSSSSPSCVYCKGNHYIYNCKEFAKQTVLQRRDFAKTKNLCFNCLVPNHTVFKCKQNKKCRVCGRKHHSLLHEAKETTQESDKEENNKQESNKQEQPTERVTSAHSKDQSGRRVLLATALVSKDQSGRRVLLATAQVHVTSSDGETHVLRALIDQGSEASLISSRVVELLRLKKTTIKGVVSGVGEGNLVPLKHVVDLSVTSRYDRMNVIQVKAYVLKSLSAKLPSKQITMDWPALQNLLLADPTYNTPGKIDILLGADVFCKIIEDGLVRCSDGIVAQKTTLGWILSGQSEDKSISDEHKITTLHVTSMVSEDNDLLKSFWEIETALYKKRQLFTKEEEMCEEIYKKTTKRINGKYTVHLPLRQGIEETLKLCGDTKQQAVYRFKQLEKKFQRSQSFKSDYSKVIQEYIEMGHLKRSNSNDDNKSVYLPHHAVIREDKDTTKVRVVYDASAKGSNGHSLNDTMMIGPVLQPDLRSLIITWRTHRICVVGDIIKMYRMIDMTPEHTNLQRIVWRNNPEDQLESYNLMTVTFGTAAAPYLAVRTLLQLAEDEALEFPNTAPVIKNSFFMDDLMTGNDTEEKVMKMCEEIKVILSRGNFKMQKWSSNSERVLKGLQERNNANSTTKDGIEIKLDKVLKILGLTWDRKDDTFKFTINLPEARCPVTKRAILSDVARLFDPFGWLSPVIVDAKVFIQKLWLCNMGWDDELPSQLIDEWMTYRRELIHLQNIAIPRWFKTTPINYENIELHGFADASMKAYAAVTYLKVIEGNTVHITIIASRTKVAPLKQLSIPKLELCAAALLAELINDLKDLLKIPKNKIFAWTDSMVVMSWLQSQPSRWRTFVANRVADITRILDNDRWRFVQSTDNPADIATRGVKASDLASFDLWWSGPEWLKHKNVDTHTYEIPQTELELKASSFHTNVEDKPIWEYFSSISRMKRILAYCRRFRKQEGETREKYLTVNELDKVLELCIKYYQGLVYQKDIEDLQTDGNVKKRSSLISLAPFLDKNGIIRVGGRLENAEIADITKHPIVIPCNQHLTKLIVQEAHLRTLHGGIQAMMAYVRTRYWVIGLKSVVRKCIHNCKTCILDKAKVKFQFMGQLPAVRVNQYRPFMNSGVDYAGPVLMRTSKGRGHHATKGYICLFVCMATRAIHLEAVTDLTTQAFIAAFRRFVARRGHCSNLWSDNGTNFVGAAKELKEMFRKGKNNIAKEAAELLANDNTTWHFIPPRMPTCGGLWEAGVQSAKRHLFRINKDMKLTYEEISTLLAQIEACLNSRPLYQMDNTIMPLTPGHFLVGEPLISVPDTNYECQPVSLLTRWQVIQKMTQDFWHRWRSEYLNTLQQRYKWQVKVPEPAIGDVVIIKEDNLPPTKWLLGRVKQIHPGKDNLVRVVTVQTAGNNELKRPLYKLIPLPKEPKV</sequence>
<dbReference type="Gene3D" id="1.10.340.70">
    <property type="match status" value="1"/>
</dbReference>